<keyword evidence="2" id="KW-1185">Reference proteome</keyword>
<sequence length="284" mass="32153">MNKLLVIEAFYVPRTLFDLFKTTVYELINREKPSEILALVSEVTKAIKMEGVVVMNDPSTHSRRDRQIEILQGALRQLALYPSSRTTVEEIATAIRQDSTSFQRDVALVSAPQVTNSITVYDMMDPDAGPLTLRIPCLSKCRQVKRYLQCKRIAASPDLWARHHGKQQLTPNGLWWEWLPLSESTEGKHLEFVDRAKSVCTGDYIVVLKYVGQKEVPEPIAIAPLGSPCCGEKCGNLRAHLERIWPNHMVTQAFKIEDGTDVLTETFDDSLFDPRTNDLCVHVE</sequence>
<evidence type="ECO:0000313" key="2">
    <source>
        <dbReference type="Proteomes" id="UP000054097"/>
    </source>
</evidence>
<reference evidence="2" key="2">
    <citation type="submission" date="2015-01" db="EMBL/GenBank/DDBJ databases">
        <title>Evolutionary Origins and Diversification of the Mycorrhizal Mutualists.</title>
        <authorList>
            <consortium name="DOE Joint Genome Institute"/>
            <consortium name="Mycorrhizal Genomics Consortium"/>
            <person name="Kohler A."/>
            <person name="Kuo A."/>
            <person name="Nagy L.G."/>
            <person name="Floudas D."/>
            <person name="Copeland A."/>
            <person name="Barry K.W."/>
            <person name="Cichocki N."/>
            <person name="Veneault-Fourrey C."/>
            <person name="LaButti K."/>
            <person name="Lindquist E.A."/>
            <person name="Lipzen A."/>
            <person name="Lundell T."/>
            <person name="Morin E."/>
            <person name="Murat C."/>
            <person name="Riley R."/>
            <person name="Ohm R."/>
            <person name="Sun H."/>
            <person name="Tunlid A."/>
            <person name="Henrissat B."/>
            <person name="Grigoriev I.V."/>
            <person name="Hibbett D.S."/>
            <person name="Martin F."/>
        </authorList>
    </citation>
    <scope>NUCLEOTIDE SEQUENCE [LARGE SCALE GENOMIC DNA]</scope>
    <source>
        <strain evidence="2">MAFF 305830</strain>
    </source>
</reference>
<gene>
    <name evidence="1" type="ORF">M408DRAFT_328324</name>
</gene>
<accession>A0A0C3BDS9</accession>
<protein>
    <submittedName>
        <fullName evidence="1">Uncharacterized protein</fullName>
    </submittedName>
</protein>
<name>A0A0C3BDS9_SERVB</name>
<reference evidence="1 2" key="1">
    <citation type="submission" date="2014-04" db="EMBL/GenBank/DDBJ databases">
        <authorList>
            <consortium name="DOE Joint Genome Institute"/>
            <person name="Kuo A."/>
            <person name="Zuccaro A."/>
            <person name="Kohler A."/>
            <person name="Nagy L.G."/>
            <person name="Floudas D."/>
            <person name="Copeland A."/>
            <person name="Barry K.W."/>
            <person name="Cichocki N."/>
            <person name="Veneault-Fourrey C."/>
            <person name="LaButti K."/>
            <person name="Lindquist E.A."/>
            <person name="Lipzen A."/>
            <person name="Lundell T."/>
            <person name="Morin E."/>
            <person name="Murat C."/>
            <person name="Sun H."/>
            <person name="Tunlid A."/>
            <person name="Henrissat B."/>
            <person name="Grigoriev I.V."/>
            <person name="Hibbett D.S."/>
            <person name="Martin F."/>
            <person name="Nordberg H.P."/>
            <person name="Cantor M.N."/>
            <person name="Hua S.X."/>
        </authorList>
    </citation>
    <scope>NUCLEOTIDE SEQUENCE [LARGE SCALE GENOMIC DNA]</scope>
    <source>
        <strain evidence="1 2">MAFF 305830</strain>
    </source>
</reference>
<dbReference type="HOGENOM" id="CLU_085463_0_0_1"/>
<dbReference type="AlphaFoldDB" id="A0A0C3BDS9"/>
<proteinExistence type="predicted"/>
<dbReference type="Proteomes" id="UP000054097">
    <property type="component" value="Unassembled WGS sequence"/>
</dbReference>
<organism evidence="1 2">
    <name type="scientific">Serendipita vermifera MAFF 305830</name>
    <dbReference type="NCBI Taxonomy" id="933852"/>
    <lineage>
        <taxon>Eukaryota</taxon>
        <taxon>Fungi</taxon>
        <taxon>Dikarya</taxon>
        <taxon>Basidiomycota</taxon>
        <taxon>Agaricomycotina</taxon>
        <taxon>Agaricomycetes</taxon>
        <taxon>Sebacinales</taxon>
        <taxon>Serendipitaceae</taxon>
        <taxon>Serendipita</taxon>
    </lineage>
</organism>
<dbReference type="EMBL" id="KN824285">
    <property type="protein sequence ID" value="KIM30289.1"/>
    <property type="molecule type" value="Genomic_DNA"/>
</dbReference>
<evidence type="ECO:0000313" key="1">
    <source>
        <dbReference type="EMBL" id="KIM30289.1"/>
    </source>
</evidence>